<dbReference type="PANTHER" id="PTHR24300">
    <property type="entry name" value="CYTOCHROME P450 508A4-RELATED"/>
    <property type="match status" value="1"/>
</dbReference>
<reference evidence="16" key="2">
    <citation type="submission" date="2025-08" db="UniProtKB">
        <authorList>
            <consortium name="RefSeq"/>
        </authorList>
    </citation>
    <scope>IDENTIFICATION</scope>
    <source>
        <tissue evidence="16">Whole sample</tissue>
    </source>
</reference>
<evidence type="ECO:0000313" key="16">
    <source>
        <dbReference type="RefSeq" id="XP_022322747.1"/>
    </source>
</evidence>
<dbReference type="InterPro" id="IPR002401">
    <property type="entry name" value="Cyt_P450_E_grp-I"/>
</dbReference>
<dbReference type="GO" id="GO:0005789">
    <property type="term" value="C:endoplasmic reticulum membrane"/>
    <property type="evidence" value="ECO:0007669"/>
    <property type="project" value="UniProtKB-SubCell"/>
</dbReference>
<dbReference type="PANTHER" id="PTHR24300:SF403">
    <property type="entry name" value="CYTOCHROME P450 306A1"/>
    <property type="match status" value="1"/>
</dbReference>
<evidence type="ECO:0000256" key="8">
    <source>
        <dbReference type="ARBA" id="ARBA00022848"/>
    </source>
</evidence>
<dbReference type="PRINTS" id="PR00463">
    <property type="entry name" value="EP450I"/>
</dbReference>
<dbReference type="Gene3D" id="1.10.630.10">
    <property type="entry name" value="Cytochrome P450"/>
    <property type="match status" value="1"/>
</dbReference>
<dbReference type="GO" id="GO:0016712">
    <property type="term" value="F:oxidoreductase activity, acting on paired donors, with incorporation or reduction of molecular oxygen, reduced flavin or flavoprotein as one donor, and incorporation of one atom of oxygen"/>
    <property type="evidence" value="ECO:0007669"/>
    <property type="project" value="TreeGrafter"/>
</dbReference>
<evidence type="ECO:0000256" key="13">
    <source>
        <dbReference type="PIRSR" id="PIRSR602401-1"/>
    </source>
</evidence>
<dbReference type="GO" id="GO:0020037">
    <property type="term" value="F:heme binding"/>
    <property type="evidence" value="ECO:0007669"/>
    <property type="project" value="InterPro"/>
</dbReference>
<dbReference type="GO" id="GO:0006082">
    <property type="term" value="P:organic acid metabolic process"/>
    <property type="evidence" value="ECO:0007669"/>
    <property type="project" value="TreeGrafter"/>
</dbReference>
<evidence type="ECO:0000256" key="1">
    <source>
        <dbReference type="ARBA" id="ARBA00001971"/>
    </source>
</evidence>
<accession>A0A8B8D3P2</accession>
<evidence type="ECO:0000256" key="4">
    <source>
        <dbReference type="ARBA" id="ARBA00010617"/>
    </source>
</evidence>
<dbReference type="KEGG" id="cvn:111124173"/>
<reference evidence="15" key="1">
    <citation type="submission" date="2024-06" db="UniProtKB">
        <authorList>
            <consortium name="RefSeq"/>
        </authorList>
    </citation>
    <scope>NUCLEOTIDE SEQUENCE [LARGE SCALE GENOMIC DNA]</scope>
</reference>
<dbReference type="InterPro" id="IPR001128">
    <property type="entry name" value="Cyt_P450"/>
</dbReference>
<gene>
    <name evidence="16" type="primary">LOC111124173</name>
</gene>
<keyword evidence="14" id="KW-1133">Transmembrane helix</keyword>
<dbReference type="Pfam" id="PF00067">
    <property type="entry name" value="p450"/>
    <property type="match status" value="1"/>
</dbReference>
<dbReference type="FunFam" id="1.10.630.10:FF:000238">
    <property type="entry name" value="Cytochrome P450 2A6"/>
    <property type="match status" value="1"/>
</dbReference>
<dbReference type="AlphaFoldDB" id="A0A8B8D3P2"/>
<keyword evidence="6 13" id="KW-0479">Metal-binding</keyword>
<evidence type="ECO:0000256" key="9">
    <source>
        <dbReference type="ARBA" id="ARBA00023002"/>
    </source>
</evidence>
<evidence type="ECO:0000256" key="5">
    <source>
        <dbReference type="ARBA" id="ARBA00022617"/>
    </source>
</evidence>
<dbReference type="InterPro" id="IPR036396">
    <property type="entry name" value="Cyt_P450_sf"/>
</dbReference>
<evidence type="ECO:0000256" key="6">
    <source>
        <dbReference type="ARBA" id="ARBA00022723"/>
    </source>
</evidence>
<dbReference type="InterPro" id="IPR050182">
    <property type="entry name" value="Cytochrome_P450_fam2"/>
</dbReference>
<dbReference type="GeneID" id="111124173"/>
<dbReference type="GO" id="GO:0005506">
    <property type="term" value="F:iron ion binding"/>
    <property type="evidence" value="ECO:0007669"/>
    <property type="project" value="InterPro"/>
</dbReference>
<sequence>MEISWSKMSDFWRITLAAAIASVCAYTYSMLKFFRKRPKLPPKALYAFPTVGSLPSLILDKQGLHHFASEVRKTSGDIFRIQLGVHEVVFVFGQKFVQEAAVALGRPSNICIPHKIIKEKGIIWNQGECWRELRSLLKAAQEDANIVSALQRHFTTELEEFRTHVKNESSPLDLEFLITQTSFNFISSFLLGKRYNYDDPDMIEIRDRLTELGDSTATANVENFLPFLAMFSGSKLRKAADNKDFLFKKFREMMQVKSESLTDPPTDFLQFYLSRSTKGAPGVITEIDVLQTLIDMFAAGKDNLLLSTKWMLMALVKYPDVQANCRSEIQQVIGQGQTLMSEDRSRTPYTSATIKEIQRMYSPVPFTIFHCAEEEMTVGNYDIPKDTVMMLECKAPGMDKEFWADPQVFNPNRFLDVDVDRQLPEGCFTPYGPGPRYCIGKYMAEIFLYTFVANVLQHFEVTTATDGELSFSNKFNKFGLTPEHFDEIVLKSV</sequence>
<keyword evidence="11" id="KW-0503">Monooxygenase</keyword>
<evidence type="ECO:0000256" key="3">
    <source>
        <dbReference type="ARBA" id="ARBA00004406"/>
    </source>
</evidence>
<dbReference type="GO" id="GO:0006805">
    <property type="term" value="P:xenobiotic metabolic process"/>
    <property type="evidence" value="ECO:0007669"/>
    <property type="project" value="TreeGrafter"/>
</dbReference>
<evidence type="ECO:0000256" key="11">
    <source>
        <dbReference type="ARBA" id="ARBA00023033"/>
    </source>
</evidence>
<comment type="subcellular location">
    <subcellularLocation>
        <location evidence="3">Endoplasmic reticulum membrane</location>
        <topology evidence="3">Peripheral membrane protein</topology>
    </subcellularLocation>
    <subcellularLocation>
        <location evidence="2">Microsome membrane</location>
        <topology evidence="2">Peripheral membrane protein</topology>
    </subcellularLocation>
</comment>
<protein>
    <submittedName>
        <fullName evidence="16">Cytochrome P450 2C42-like</fullName>
    </submittedName>
</protein>
<organism evidence="15 16">
    <name type="scientific">Crassostrea virginica</name>
    <name type="common">Eastern oyster</name>
    <dbReference type="NCBI Taxonomy" id="6565"/>
    <lineage>
        <taxon>Eukaryota</taxon>
        <taxon>Metazoa</taxon>
        <taxon>Spiralia</taxon>
        <taxon>Lophotrochozoa</taxon>
        <taxon>Mollusca</taxon>
        <taxon>Bivalvia</taxon>
        <taxon>Autobranchia</taxon>
        <taxon>Pteriomorphia</taxon>
        <taxon>Ostreida</taxon>
        <taxon>Ostreoidea</taxon>
        <taxon>Ostreidae</taxon>
        <taxon>Crassostrea</taxon>
    </lineage>
</organism>
<evidence type="ECO:0000256" key="14">
    <source>
        <dbReference type="SAM" id="Phobius"/>
    </source>
</evidence>
<dbReference type="Proteomes" id="UP000694844">
    <property type="component" value="Chromosome 1"/>
</dbReference>
<keyword evidence="15" id="KW-1185">Reference proteome</keyword>
<name>A0A8B8D3P2_CRAVI</name>
<dbReference type="PRINTS" id="PR00385">
    <property type="entry name" value="P450"/>
</dbReference>
<dbReference type="SUPFAM" id="SSF48264">
    <property type="entry name" value="Cytochrome P450"/>
    <property type="match status" value="1"/>
</dbReference>
<evidence type="ECO:0000256" key="10">
    <source>
        <dbReference type="ARBA" id="ARBA00023004"/>
    </source>
</evidence>
<keyword evidence="14" id="KW-0812">Transmembrane</keyword>
<comment type="cofactor">
    <cofactor evidence="1 13">
        <name>heme</name>
        <dbReference type="ChEBI" id="CHEBI:30413"/>
    </cofactor>
</comment>
<dbReference type="OrthoDB" id="1470350at2759"/>
<comment type="similarity">
    <text evidence="4">Belongs to the cytochrome P450 family.</text>
</comment>
<dbReference type="RefSeq" id="XP_022322747.1">
    <property type="nucleotide sequence ID" value="XM_022467039.1"/>
</dbReference>
<keyword evidence="7" id="KW-0256">Endoplasmic reticulum</keyword>
<evidence type="ECO:0000256" key="2">
    <source>
        <dbReference type="ARBA" id="ARBA00004174"/>
    </source>
</evidence>
<proteinExistence type="inferred from homology"/>
<keyword evidence="12 14" id="KW-0472">Membrane</keyword>
<evidence type="ECO:0000256" key="7">
    <source>
        <dbReference type="ARBA" id="ARBA00022824"/>
    </source>
</evidence>
<evidence type="ECO:0000256" key="12">
    <source>
        <dbReference type="ARBA" id="ARBA00023136"/>
    </source>
</evidence>
<keyword evidence="9" id="KW-0560">Oxidoreductase</keyword>
<keyword evidence="10 13" id="KW-0408">Iron</keyword>
<feature type="binding site" description="axial binding residue" evidence="13">
    <location>
        <position position="438"/>
    </location>
    <ligand>
        <name>heme</name>
        <dbReference type="ChEBI" id="CHEBI:30413"/>
    </ligand>
    <ligandPart>
        <name>Fe</name>
        <dbReference type="ChEBI" id="CHEBI:18248"/>
    </ligandPart>
</feature>
<keyword evidence="5 13" id="KW-0349">Heme</keyword>
<dbReference type="GO" id="GO:0008395">
    <property type="term" value="F:steroid hydroxylase activity"/>
    <property type="evidence" value="ECO:0007669"/>
    <property type="project" value="TreeGrafter"/>
</dbReference>
<feature type="transmembrane region" description="Helical" evidence="14">
    <location>
        <begin position="12"/>
        <end position="31"/>
    </location>
</feature>
<keyword evidence="8" id="KW-0492">Microsome</keyword>
<evidence type="ECO:0000313" key="15">
    <source>
        <dbReference type="Proteomes" id="UP000694844"/>
    </source>
</evidence>